<accession>A0AAD9Q9R7</accession>
<evidence type="ECO:0000313" key="7">
    <source>
        <dbReference type="EMBL" id="KAK2557325.1"/>
    </source>
</evidence>
<reference evidence="7" key="2">
    <citation type="journal article" date="2023" name="Science">
        <title>Genomic signatures of disease resistance in endangered staghorn corals.</title>
        <authorList>
            <person name="Vollmer S.V."/>
            <person name="Selwyn J.D."/>
            <person name="Despard B.A."/>
            <person name="Roesel C.L."/>
        </authorList>
    </citation>
    <scope>NUCLEOTIDE SEQUENCE</scope>
    <source>
        <strain evidence="7">K2</strain>
    </source>
</reference>
<gene>
    <name evidence="7" type="ORF">P5673_020423</name>
</gene>
<dbReference type="Pfam" id="PF13000">
    <property type="entry name" value="Acatn"/>
    <property type="match status" value="1"/>
</dbReference>
<reference evidence="7" key="1">
    <citation type="journal article" date="2023" name="G3 (Bethesda)">
        <title>Whole genome assembly and annotation of the endangered Caribbean coral Acropora cervicornis.</title>
        <authorList>
            <person name="Selwyn J.D."/>
            <person name="Vollmer S.V."/>
        </authorList>
    </citation>
    <scope>NUCLEOTIDE SEQUENCE</scope>
    <source>
        <strain evidence="7">K2</strain>
    </source>
</reference>
<feature type="transmembrane region" description="Helical" evidence="6">
    <location>
        <begin position="305"/>
        <end position="322"/>
    </location>
</feature>
<protein>
    <submittedName>
        <fullName evidence="7">Acetyl-coenzyme A transporter 1</fullName>
    </submittedName>
</protein>
<evidence type="ECO:0000256" key="6">
    <source>
        <dbReference type="SAM" id="Phobius"/>
    </source>
</evidence>
<evidence type="ECO:0000256" key="5">
    <source>
        <dbReference type="SAM" id="MobiDB-lite"/>
    </source>
</evidence>
<evidence type="ECO:0000313" key="8">
    <source>
        <dbReference type="Proteomes" id="UP001249851"/>
    </source>
</evidence>
<dbReference type="PANTHER" id="PTHR12778">
    <property type="entry name" value="SOLUTE CARRIER FAMILY 33 ACETYL-COA TRANSPORTER -RELATED"/>
    <property type="match status" value="1"/>
</dbReference>
<dbReference type="AlphaFoldDB" id="A0AAD9Q9R7"/>
<feature type="transmembrane region" description="Helical" evidence="6">
    <location>
        <begin position="168"/>
        <end position="185"/>
    </location>
</feature>
<dbReference type="InterPro" id="IPR024371">
    <property type="entry name" value="AcetylCoA_trans_1-like"/>
</dbReference>
<sequence>MITRSRAAEAARRNEEPSREDHQIDNGLIIDLTMKKSKVNRRADEAKLMEENKAESILKPYLKRDKGNIALLVFLYVLQGIPLGLAGAMPLLLQTKSVAYKDQAKFSLVFWPFSIKLLWAPIVDTAYFSRFGRRKTWLVPVQYLIGIFMLVLSRHIEKLIDENMGEGPSILLLTAIFFSLNFLAATQDIAVDGWALTMLSRENVGYASTCNSVGQTAGYFMGNVVFLALTSADLSNKYLRTEPQPTGVVTLSGFFYFWGIIFLVCTTLVGLFKQEKSEKELHGEEAVEGIVDGYKTLIKILHRPSILNLIFILLTVKIGFAATDSVTGLKMIESGVPKENLALLAIPMVPIQILLPVYISRYTAGPRPLDVFIKSMPYRLFMGVVFVLCVWWTNIVRGPGQEAFPIYFYATILLVYAVHQVTLYCMFVSLMAFHSRISDPRVGGTYLTLLNTVTNFGGNWCQTLALWMVDGLTWTTCVGGSVTQHCSGKINAKACSDAGGVCKTLVDGYYVESLICVVLGFLWLQWKGQKTRSLQDLPESVWKYQ</sequence>
<dbReference type="Proteomes" id="UP001249851">
    <property type="component" value="Unassembled WGS sequence"/>
</dbReference>
<evidence type="ECO:0000256" key="1">
    <source>
        <dbReference type="ARBA" id="ARBA00004141"/>
    </source>
</evidence>
<dbReference type="InterPro" id="IPR036259">
    <property type="entry name" value="MFS_trans_sf"/>
</dbReference>
<evidence type="ECO:0000256" key="4">
    <source>
        <dbReference type="ARBA" id="ARBA00023136"/>
    </source>
</evidence>
<organism evidence="7 8">
    <name type="scientific">Acropora cervicornis</name>
    <name type="common">Staghorn coral</name>
    <dbReference type="NCBI Taxonomy" id="6130"/>
    <lineage>
        <taxon>Eukaryota</taxon>
        <taxon>Metazoa</taxon>
        <taxon>Cnidaria</taxon>
        <taxon>Anthozoa</taxon>
        <taxon>Hexacorallia</taxon>
        <taxon>Scleractinia</taxon>
        <taxon>Astrocoeniina</taxon>
        <taxon>Acroporidae</taxon>
        <taxon>Acropora</taxon>
    </lineage>
</organism>
<feature type="transmembrane region" description="Helical" evidence="6">
    <location>
        <begin position="406"/>
        <end position="433"/>
    </location>
</feature>
<comment type="caution">
    <text evidence="7">The sequence shown here is derived from an EMBL/GenBank/DDBJ whole genome shotgun (WGS) entry which is preliminary data.</text>
</comment>
<proteinExistence type="predicted"/>
<dbReference type="EMBL" id="JARQWQ010000050">
    <property type="protein sequence ID" value="KAK2557325.1"/>
    <property type="molecule type" value="Genomic_DNA"/>
</dbReference>
<keyword evidence="8" id="KW-1185">Reference proteome</keyword>
<keyword evidence="2 6" id="KW-0812">Transmembrane</keyword>
<feature type="transmembrane region" description="Helical" evidence="6">
    <location>
        <begin position="109"/>
        <end position="129"/>
    </location>
</feature>
<feature type="transmembrane region" description="Helical" evidence="6">
    <location>
        <begin position="376"/>
        <end position="394"/>
    </location>
</feature>
<evidence type="ECO:0000256" key="3">
    <source>
        <dbReference type="ARBA" id="ARBA00022989"/>
    </source>
</evidence>
<dbReference type="GO" id="GO:0008521">
    <property type="term" value="F:acetyl-CoA transmembrane transporter activity"/>
    <property type="evidence" value="ECO:0007669"/>
    <property type="project" value="InterPro"/>
</dbReference>
<feature type="transmembrane region" description="Helical" evidence="6">
    <location>
        <begin position="206"/>
        <end position="229"/>
    </location>
</feature>
<evidence type="ECO:0000256" key="2">
    <source>
        <dbReference type="ARBA" id="ARBA00022692"/>
    </source>
</evidence>
<comment type="subcellular location">
    <subcellularLocation>
        <location evidence="1">Membrane</location>
        <topology evidence="1">Multi-pass membrane protein</topology>
    </subcellularLocation>
</comment>
<dbReference type="InterPro" id="IPR004752">
    <property type="entry name" value="AmpG_permease/AT-1"/>
</dbReference>
<dbReference type="PANTHER" id="PTHR12778:SF9">
    <property type="entry name" value="ACETYL-COENZYME A TRANSPORTER 1"/>
    <property type="match status" value="1"/>
</dbReference>
<dbReference type="Gene3D" id="1.20.1250.20">
    <property type="entry name" value="MFS general substrate transporter like domains"/>
    <property type="match status" value="1"/>
</dbReference>
<keyword evidence="3 6" id="KW-1133">Transmembrane helix</keyword>
<feature type="transmembrane region" description="Helical" evidence="6">
    <location>
        <begin position="249"/>
        <end position="272"/>
    </location>
</feature>
<keyword evidence="4 6" id="KW-0472">Membrane</keyword>
<dbReference type="GO" id="GO:0035348">
    <property type="term" value="P:acetyl-CoA transmembrane transport"/>
    <property type="evidence" value="ECO:0007669"/>
    <property type="project" value="InterPro"/>
</dbReference>
<feature type="region of interest" description="Disordered" evidence="5">
    <location>
        <begin position="1"/>
        <end position="21"/>
    </location>
</feature>
<feature type="transmembrane region" description="Helical" evidence="6">
    <location>
        <begin position="136"/>
        <end position="156"/>
    </location>
</feature>
<feature type="transmembrane region" description="Helical" evidence="6">
    <location>
        <begin position="342"/>
        <end position="364"/>
    </location>
</feature>
<name>A0AAD9Q9R7_ACRCE</name>
<dbReference type="SUPFAM" id="SSF103473">
    <property type="entry name" value="MFS general substrate transporter"/>
    <property type="match status" value="1"/>
</dbReference>
<feature type="transmembrane region" description="Helical" evidence="6">
    <location>
        <begin position="69"/>
        <end position="89"/>
    </location>
</feature>
<dbReference type="GO" id="GO:0016020">
    <property type="term" value="C:membrane"/>
    <property type="evidence" value="ECO:0007669"/>
    <property type="project" value="UniProtKB-SubCell"/>
</dbReference>